<dbReference type="InterPro" id="IPR010982">
    <property type="entry name" value="Lambda_DNA-bd_dom_sf"/>
</dbReference>
<dbReference type="Pfam" id="PF13377">
    <property type="entry name" value="Peripla_BP_3"/>
    <property type="match status" value="1"/>
</dbReference>
<dbReference type="CDD" id="cd01392">
    <property type="entry name" value="HTH_LacI"/>
    <property type="match status" value="1"/>
</dbReference>
<evidence type="ECO:0000256" key="1">
    <source>
        <dbReference type="ARBA" id="ARBA00023015"/>
    </source>
</evidence>
<dbReference type="Pfam" id="PF00356">
    <property type="entry name" value="LacI"/>
    <property type="match status" value="1"/>
</dbReference>
<gene>
    <name evidence="5" type="ORF">J2Z79_001954</name>
</gene>
<dbReference type="SMART" id="SM00354">
    <property type="entry name" value="HTH_LACI"/>
    <property type="match status" value="1"/>
</dbReference>
<dbReference type="PROSITE" id="PS50932">
    <property type="entry name" value="HTH_LACI_2"/>
    <property type="match status" value="1"/>
</dbReference>
<accession>A0ABS4JSL9</accession>
<dbReference type="PANTHER" id="PTHR30146:SF154">
    <property type="entry name" value="TRANSCRIPTION REGULATOR, MEMBER OF GALR FAMILY"/>
    <property type="match status" value="1"/>
</dbReference>
<dbReference type="InterPro" id="IPR028082">
    <property type="entry name" value="Peripla_BP_I"/>
</dbReference>
<evidence type="ECO:0000256" key="2">
    <source>
        <dbReference type="ARBA" id="ARBA00023125"/>
    </source>
</evidence>
<evidence type="ECO:0000313" key="6">
    <source>
        <dbReference type="Proteomes" id="UP001519289"/>
    </source>
</evidence>
<comment type="caution">
    <text evidence="5">The sequence shown here is derived from an EMBL/GenBank/DDBJ whole genome shotgun (WGS) entry which is preliminary data.</text>
</comment>
<dbReference type="RefSeq" id="WP_209466667.1">
    <property type="nucleotide sequence ID" value="NZ_JAGGLG010000014.1"/>
</dbReference>
<dbReference type="Gene3D" id="1.10.260.40">
    <property type="entry name" value="lambda repressor-like DNA-binding domains"/>
    <property type="match status" value="1"/>
</dbReference>
<name>A0ABS4JSL9_9FIRM</name>
<dbReference type="Gene3D" id="3.40.50.2300">
    <property type="match status" value="2"/>
</dbReference>
<feature type="domain" description="HTH lacI-type" evidence="4">
    <location>
        <begin position="5"/>
        <end position="58"/>
    </location>
</feature>
<dbReference type="PRINTS" id="PR00036">
    <property type="entry name" value="HTHLACI"/>
</dbReference>
<dbReference type="SUPFAM" id="SSF53822">
    <property type="entry name" value="Periplasmic binding protein-like I"/>
    <property type="match status" value="1"/>
</dbReference>
<keyword evidence="3" id="KW-0804">Transcription</keyword>
<dbReference type="PROSITE" id="PS00356">
    <property type="entry name" value="HTH_LACI_1"/>
    <property type="match status" value="1"/>
</dbReference>
<evidence type="ECO:0000256" key="3">
    <source>
        <dbReference type="ARBA" id="ARBA00023163"/>
    </source>
</evidence>
<dbReference type="InterPro" id="IPR046335">
    <property type="entry name" value="LacI/GalR-like_sensor"/>
</dbReference>
<reference evidence="5 6" key="1">
    <citation type="submission" date="2021-03" db="EMBL/GenBank/DDBJ databases">
        <title>Genomic Encyclopedia of Type Strains, Phase IV (KMG-IV): sequencing the most valuable type-strain genomes for metagenomic binning, comparative biology and taxonomic classification.</title>
        <authorList>
            <person name="Goeker M."/>
        </authorList>
    </citation>
    <scope>NUCLEOTIDE SEQUENCE [LARGE SCALE GENOMIC DNA]</scope>
    <source>
        <strain evidence="5 6">DSM 27138</strain>
    </source>
</reference>
<keyword evidence="6" id="KW-1185">Reference proteome</keyword>
<dbReference type="EMBL" id="JAGGLG010000014">
    <property type="protein sequence ID" value="MBP2018539.1"/>
    <property type="molecule type" value="Genomic_DNA"/>
</dbReference>
<evidence type="ECO:0000259" key="4">
    <source>
        <dbReference type="PROSITE" id="PS50932"/>
    </source>
</evidence>
<sequence length="340" mass="36751">MKRWSIRDVARVAGVSPATVSRVLNNNPSVAPDLARRVHEAVRALEGGPAVPRRILVAMPRRLETYEPDPMGGAFYGQVLTGLHQVFQEAGHDLALLPYNPADGAEAVIRVQQDRADALVLIGADASEELAREAQRQSLPVIVIDRHVRGVDSVISDNLGGSEEVTAHVLRQGYRRLAFVSESFADPSFAARKLGFERAVAESGVAGVDVRQYELGFAWSDAPAVVEELCRAFRPPFAIVAANDMTALHLLGILKAKGLSIPDDVGLAGFDDIAQAGRVDPPLTTVRVDKLEMGRLAARRVLERLEVADLLPVTITMHVALMERASTALQTVLQGTRQEG</sequence>
<protein>
    <submittedName>
        <fullName evidence="5">LacI family transcriptional regulator</fullName>
    </submittedName>
</protein>
<dbReference type="PANTHER" id="PTHR30146">
    <property type="entry name" value="LACI-RELATED TRANSCRIPTIONAL REPRESSOR"/>
    <property type="match status" value="1"/>
</dbReference>
<organism evidence="5 6">
    <name type="scientific">Symbiobacterium terraclitae</name>
    <dbReference type="NCBI Taxonomy" id="557451"/>
    <lineage>
        <taxon>Bacteria</taxon>
        <taxon>Bacillati</taxon>
        <taxon>Bacillota</taxon>
        <taxon>Clostridia</taxon>
        <taxon>Eubacteriales</taxon>
        <taxon>Symbiobacteriaceae</taxon>
        <taxon>Symbiobacterium</taxon>
    </lineage>
</organism>
<dbReference type="Proteomes" id="UP001519289">
    <property type="component" value="Unassembled WGS sequence"/>
</dbReference>
<dbReference type="SUPFAM" id="SSF47413">
    <property type="entry name" value="lambda repressor-like DNA-binding domains"/>
    <property type="match status" value="1"/>
</dbReference>
<proteinExistence type="predicted"/>
<evidence type="ECO:0000313" key="5">
    <source>
        <dbReference type="EMBL" id="MBP2018539.1"/>
    </source>
</evidence>
<keyword evidence="1" id="KW-0805">Transcription regulation</keyword>
<dbReference type="InterPro" id="IPR000843">
    <property type="entry name" value="HTH_LacI"/>
</dbReference>
<keyword evidence="2" id="KW-0238">DNA-binding</keyword>
<dbReference type="CDD" id="cd06267">
    <property type="entry name" value="PBP1_LacI_sugar_binding-like"/>
    <property type="match status" value="1"/>
</dbReference>